<organism evidence="5 6">
    <name type="scientific">Ophiostoma piceae (strain UAMH 11346)</name>
    <name type="common">Sap stain fungus</name>
    <dbReference type="NCBI Taxonomy" id="1262450"/>
    <lineage>
        <taxon>Eukaryota</taxon>
        <taxon>Fungi</taxon>
        <taxon>Dikarya</taxon>
        <taxon>Ascomycota</taxon>
        <taxon>Pezizomycotina</taxon>
        <taxon>Sordariomycetes</taxon>
        <taxon>Sordariomycetidae</taxon>
        <taxon>Ophiostomatales</taxon>
        <taxon>Ophiostomataceae</taxon>
        <taxon>Ophiostoma</taxon>
    </lineage>
</organism>
<dbReference type="Pfam" id="PF00023">
    <property type="entry name" value="Ank"/>
    <property type="match status" value="1"/>
</dbReference>
<feature type="repeat" description="ANK" evidence="3">
    <location>
        <begin position="584"/>
        <end position="616"/>
    </location>
</feature>
<proteinExistence type="predicted"/>
<dbReference type="InterPro" id="IPR002110">
    <property type="entry name" value="Ankyrin_rpt"/>
</dbReference>
<feature type="compositionally biased region" description="Polar residues" evidence="4">
    <location>
        <begin position="688"/>
        <end position="699"/>
    </location>
</feature>
<feature type="region of interest" description="Disordered" evidence="4">
    <location>
        <begin position="228"/>
        <end position="258"/>
    </location>
</feature>
<evidence type="ECO:0000313" key="5">
    <source>
        <dbReference type="EMBL" id="EPE02199.1"/>
    </source>
</evidence>
<dbReference type="STRING" id="1262450.S3BLW4"/>
<dbReference type="eggNOG" id="KOG4177">
    <property type="taxonomic scope" value="Eukaryota"/>
</dbReference>
<feature type="repeat" description="ANK" evidence="3">
    <location>
        <begin position="651"/>
        <end position="683"/>
    </location>
</feature>
<evidence type="ECO:0000256" key="1">
    <source>
        <dbReference type="ARBA" id="ARBA00022737"/>
    </source>
</evidence>
<accession>S3BLW4</accession>
<dbReference type="Pfam" id="PF12796">
    <property type="entry name" value="Ank_2"/>
    <property type="match status" value="2"/>
</dbReference>
<feature type="repeat" description="ANK" evidence="3">
    <location>
        <begin position="711"/>
        <end position="737"/>
    </location>
</feature>
<dbReference type="PROSITE" id="PS50088">
    <property type="entry name" value="ANK_REPEAT"/>
    <property type="match status" value="7"/>
</dbReference>
<dbReference type="Pfam" id="PF13857">
    <property type="entry name" value="Ank_5"/>
    <property type="match status" value="1"/>
</dbReference>
<name>S3BLW4_OPHP1</name>
<keyword evidence="1" id="KW-0677">Repeat</keyword>
<dbReference type="PANTHER" id="PTHR24171">
    <property type="entry name" value="ANKYRIN REPEAT DOMAIN-CONTAINING PROTEIN 39-RELATED"/>
    <property type="match status" value="1"/>
</dbReference>
<dbReference type="Proteomes" id="UP000016923">
    <property type="component" value="Unassembled WGS sequence"/>
</dbReference>
<dbReference type="VEuPathDB" id="FungiDB:F503_06115"/>
<keyword evidence="2 3" id="KW-0040">ANK repeat</keyword>
<sequence length="823" mass="89124">MPVTVRAGSGPRLHTGTVSASPVPNQRAPRLPRPSSLGYMPPRVNIPLCQPRSSSEEVIITAGEVVINARNINTVLRCIFQKRDSAWAALGKLYNYTIILHALAHRICDMFKFLPQVKRVANGVNQFHSGSASTVYTPDDMPETWTIRSALGLGKIFRSLNGFLINLYSACISTHGCSPSQLLPNPSSVPLAWGTVYIKQMVTDLAGYERQIEGYLLYYKLRSTAKPKKGTKGRKVRKGSGGNGVDGSEDYGEGSTAQPTSCVQDLLVAIRRGIMSTVTTILDFDIDLNVMLEDGTYILSHAIIDNKAALVSLLALCGASPNVHHRSGDTPLHVASSINRIAPALVLLDLGADVDSRDAQGLTPLHVACREHHLPIILQLLAHGADPNAYDHRGITPLGYALLHPMRHHIRYGIYAALHTYGARVTARGHSMSPVADAVLRNRRDLLRTLLLGRLGQGNLATDLMTVIATVGSDNKGLVRVHPLYFAILVKDSFYMDMLIRYGADMHYQTAMYGNSISYLSLAINSESVDLVVRALVAGADPKVADRYGRTPLHIAAAFPRCDIEVTNLLIRHGADCRATASEHRVQPLHNAARAGRADICEQLIEHGADVNEALSTGITPAMLAVYRGSKIILRFLIRAGADIMHHTPDFGETAMHTACRVGNVELAMFLFEQGVPIDATYRFPASPNDSSTGSTSDSQEARPAAEPSCCGFAPIHIAASRGHLETVQWLITNGADPVARIGRRASRECLSRSTNTYEYGHSLHEMRCPSGANPGSAAADGSDDEPDRGETPVQVARTFGHEIVAAHIEDHIAQLALEALEA</sequence>
<dbReference type="PRINTS" id="PR01415">
    <property type="entry name" value="ANKYRIN"/>
</dbReference>
<feature type="region of interest" description="Disordered" evidence="4">
    <location>
        <begin position="1"/>
        <end position="36"/>
    </location>
</feature>
<dbReference type="EMBL" id="KE148184">
    <property type="protein sequence ID" value="EPE02199.1"/>
    <property type="molecule type" value="Genomic_DNA"/>
</dbReference>
<evidence type="ECO:0000256" key="2">
    <source>
        <dbReference type="ARBA" id="ARBA00023043"/>
    </source>
</evidence>
<feature type="repeat" description="ANK" evidence="3">
    <location>
        <begin position="548"/>
        <end position="582"/>
    </location>
</feature>
<reference evidence="5 6" key="1">
    <citation type="journal article" date="2013" name="BMC Genomics">
        <title>The genome and transcriptome of the pine saprophyte Ophiostoma piceae, and a comparison with the bark beetle-associated pine pathogen Grosmannia clavigera.</title>
        <authorList>
            <person name="Haridas S."/>
            <person name="Wang Y."/>
            <person name="Lim L."/>
            <person name="Massoumi Alamouti S."/>
            <person name="Jackman S."/>
            <person name="Docking R."/>
            <person name="Robertson G."/>
            <person name="Birol I."/>
            <person name="Bohlmann J."/>
            <person name="Breuil C."/>
        </authorList>
    </citation>
    <scope>NUCLEOTIDE SEQUENCE [LARGE SCALE GENOMIC DNA]</scope>
    <source>
        <strain evidence="5 6">UAMH 11346</strain>
    </source>
</reference>
<evidence type="ECO:0000313" key="6">
    <source>
        <dbReference type="Proteomes" id="UP000016923"/>
    </source>
</evidence>
<dbReference type="SUPFAM" id="SSF48403">
    <property type="entry name" value="Ankyrin repeat"/>
    <property type="match status" value="2"/>
</dbReference>
<dbReference type="InterPro" id="IPR036770">
    <property type="entry name" value="Ankyrin_rpt-contain_sf"/>
</dbReference>
<evidence type="ECO:0000256" key="4">
    <source>
        <dbReference type="SAM" id="MobiDB-lite"/>
    </source>
</evidence>
<gene>
    <name evidence="5" type="ORF">F503_06115</name>
</gene>
<feature type="compositionally biased region" description="Basic residues" evidence="4">
    <location>
        <begin position="228"/>
        <end position="238"/>
    </location>
</feature>
<dbReference type="Gene3D" id="1.25.40.20">
    <property type="entry name" value="Ankyrin repeat-containing domain"/>
    <property type="match status" value="4"/>
</dbReference>
<dbReference type="HOGENOM" id="CLU_343913_0_0_1"/>
<dbReference type="SMART" id="SM00248">
    <property type="entry name" value="ANK"/>
    <property type="match status" value="12"/>
</dbReference>
<keyword evidence="6" id="KW-1185">Reference proteome</keyword>
<feature type="region of interest" description="Disordered" evidence="4">
    <location>
        <begin position="770"/>
        <end position="792"/>
    </location>
</feature>
<evidence type="ECO:0000256" key="3">
    <source>
        <dbReference type="PROSITE-ProRule" id="PRU00023"/>
    </source>
</evidence>
<feature type="repeat" description="ANK" evidence="3">
    <location>
        <begin position="617"/>
        <end position="644"/>
    </location>
</feature>
<feature type="repeat" description="ANK" evidence="3">
    <location>
        <begin position="327"/>
        <end position="359"/>
    </location>
</feature>
<dbReference type="PROSITE" id="PS50297">
    <property type="entry name" value="ANK_REP_REGION"/>
    <property type="match status" value="7"/>
</dbReference>
<feature type="repeat" description="ANK" evidence="3">
    <location>
        <begin position="360"/>
        <end position="392"/>
    </location>
</feature>
<feature type="region of interest" description="Disordered" evidence="4">
    <location>
        <begin position="683"/>
        <end position="707"/>
    </location>
</feature>
<dbReference type="AlphaFoldDB" id="S3BLW4"/>
<protein>
    <submittedName>
        <fullName evidence="5">Ankyrin repeat 2-containing protein</fullName>
    </submittedName>
</protein>
<dbReference type="OrthoDB" id="195446at2759"/>